<organism evidence="1 2">
    <name type="scientific">Variovorax paradoxus</name>
    <dbReference type="NCBI Taxonomy" id="34073"/>
    <lineage>
        <taxon>Bacteria</taxon>
        <taxon>Pseudomonadati</taxon>
        <taxon>Pseudomonadota</taxon>
        <taxon>Betaproteobacteria</taxon>
        <taxon>Burkholderiales</taxon>
        <taxon>Comamonadaceae</taxon>
        <taxon>Variovorax</taxon>
    </lineage>
</organism>
<protein>
    <submittedName>
        <fullName evidence="1">Uncharacterized protein</fullName>
    </submittedName>
</protein>
<dbReference type="RefSeq" id="WP_081271663.1">
    <property type="nucleotide sequence ID" value="NZ_LVHG01000106.1"/>
</dbReference>
<sequence>MNQAEFHFPMPAQALAPQQLTAPRLPADDEPLDFSDAAAAGQCAYTVRFLDYPHPTADIVKVAEQRFRRELERHLGDDVLRAQRAYVSVSEASEADLTKEEVILATRWVKAYDAARTAGYRDLGDTDEAYFDVRAI</sequence>
<dbReference type="Proteomes" id="UP000077852">
    <property type="component" value="Unassembled WGS sequence"/>
</dbReference>
<gene>
    <name evidence="1" type="ORF">A3K87_04530</name>
</gene>
<comment type="caution">
    <text evidence="1">The sequence shown here is derived from an EMBL/GenBank/DDBJ whole genome shotgun (WGS) entry which is preliminary data.</text>
</comment>
<evidence type="ECO:0000313" key="2">
    <source>
        <dbReference type="Proteomes" id="UP000077852"/>
    </source>
</evidence>
<proteinExistence type="predicted"/>
<name>A0AA91I899_VARPD</name>
<reference evidence="1 2" key="1">
    <citation type="submission" date="2016-03" db="EMBL/GenBank/DDBJ databases">
        <title>Genome sequence of Variovorax paradoxus KB5.</title>
        <authorList>
            <person name="Jeong H."/>
            <person name="Hong C.E."/>
            <person name="Jo S.H."/>
            <person name="Park J.M."/>
        </authorList>
    </citation>
    <scope>NUCLEOTIDE SEQUENCE [LARGE SCALE GENOMIC DNA]</scope>
    <source>
        <strain evidence="1 2">KB5</strain>
    </source>
</reference>
<evidence type="ECO:0000313" key="1">
    <source>
        <dbReference type="EMBL" id="OAK55095.1"/>
    </source>
</evidence>
<accession>A0AA91I899</accession>
<dbReference type="EMBL" id="LVHG01000106">
    <property type="protein sequence ID" value="OAK55095.1"/>
    <property type="molecule type" value="Genomic_DNA"/>
</dbReference>
<dbReference type="AlphaFoldDB" id="A0AA91I899"/>